<dbReference type="EMBL" id="BKAU01000006">
    <property type="protein sequence ID" value="GEP98485.1"/>
    <property type="molecule type" value="Genomic_DNA"/>
</dbReference>
<evidence type="ECO:0000313" key="1">
    <source>
        <dbReference type="EMBL" id="GEP98485.1"/>
    </source>
</evidence>
<accession>A0A512RS12</accession>
<dbReference type="AlphaFoldDB" id="A0A512RS12"/>
<gene>
    <name evidence="1" type="ORF">CCY01nite_47450</name>
</gene>
<protein>
    <submittedName>
        <fullName evidence="1">Uncharacterized protein</fullName>
    </submittedName>
</protein>
<proteinExistence type="predicted"/>
<sequence>MLMNFGSMESPKVQGEKRENSVFELYFFAHNNDENGGVFLQNKGIGEDLIKIKSRSSLL</sequence>
<dbReference type="Proteomes" id="UP000321436">
    <property type="component" value="Unassembled WGS sequence"/>
</dbReference>
<keyword evidence="2" id="KW-1185">Reference proteome</keyword>
<name>A0A512RS12_9BACT</name>
<comment type="caution">
    <text evidence="1">The sequence shown here is derived from an EMBL/GenBank/DDBJ whole genome shotgun (WGS) entry which is preliminary data.</text>
</comment>
<organism evidence="1 2">
    <name type="scientific">Chitinophaga cymbidii</name>
    <dbReference type="NCBI Taxonomy" id="1096750"/>
    <lineage>
        <taxon>Bacteria</taxon>
        <taxon>Pseudomonadati</taxon>
        <taxon>Bacteroidota</taxon>
        <taxon>Chitinophagia</taxon>
        <taxon>Chitinophagales</taxon>
        <taxon>Chitinophagaceae</taxon>
        <taxon>Chitinophaga</taxon>
    </lineage>
</organism>
<evidence type="ECO:0000313" key="2">
    <source>
        <dbReference type="Proteomes" id="UP000321436"/>
    </source>
</evidence>
<reference evidence="1 2" key="1">
    <citation type="submission" date="2019-07" db="EMBL/GenBank/DDBJ databases">
        <title>Whole genome shotgun sequence of Chitinophaga cymbidii NBRC 109752.</title>
        <authorList>
            <person name="Hosoyama A."/>
            <person name="Uohara A."/>
            <person name="Ohji S."/>
            <person name="Ichikawa N."/>
        </authorList>
    </citation>
    <scope>NUCLEOTIDE SEQUENCE [LARGE SCALE GENOMIC DNA]</scope>
    <source>
        <strain evidence="1 2">NBRC 109752</strain>
    </source>
</reference>